<dbReference type="EnsemblMetazoa" id="AQUA014718-RA">
    <property type="protein sequence ID" value="AQUA014718-PA"/>
    <property type="gene ID" value="AQUA014718"/>
</dbReference>
<accession>A0A182XSA5</accession>
<protein>
    <submittedName>
        <fullName evidence="1">Uncharacterized protein</fullName>
    </submittedName>
</protein>
<evidence type="ECO:0000313" key="1">
    <source>
        <dbReference type="EnsemblMetazoa" id="AQUA014718-PA"/>
    </source>
</evidence>
<sequence length="86" mass="9827">MPLGLRLLYTPSHPHCSYTWVWCDEGCASFCACPALQSRRFDQRVDTLLQDAVVEGVIEELGSFFLQPLKFLSKKLINMLALIHRT</sequence>
<reference evidence="1" key="1">
    <citation type="submission" date="2020-05" db="UniProtKB">
        <authorList>
            <consortium name="EnsemblMetazoa"/>
        </authorList>
    </citation>
    <scope>IDENTIFICATION</scope>
    <source>
        <strain evidence="1">SANGQUA</strain>
    </source>
</reference>
<proteinExistence type="predicted"/>
<dbReference type="Proteomes" id="UP000076407">
    <property type="component" value="Unassembled WGS sequence"/>
</dbReference>
<name>A0A182XSA5_ANOQN</name>
<dbReference type="VEuPathDB" id="VectorBase:AQUA014718"/>
<evidence type="ECO:0000313" key="2">
    <source>
        <dbReference type="Proteomes" id="UP000076407"/>
    </source>
</evidence>
<keyword evidence="2" id="KW-1185">Reference proteome</keyword>
<organism evidence="1 2">
    <name type="scientific">Anopheles quadriannulatus</name>
    <name type="common">Mosquito</name>
    <dbReference type="NCBI Taxonomy" id="34691"/>
    <lineage>
        <taxon>Eukaryota</taxon>
        <taxon>Metazoa</taxon>
        <taxon>Ecdysozoa</taxon>
        <taxon>Arthropoda</taxon>
        <taxon>Hexapoda</taxon>
        <taxon>Insecta</taxon>
        <taxon>Pterygota</taxon>
        <taxon>Neoptera</taxon>
        <taxon>Endopterygota</taxon>
        <taxon>Diptera</taxon>
        <taxon>Nematocera</taxon>
        <taxon>Culicoidea</taxon>
        <taxon>Culicidae</taxon>
        <taxon>Anophelinae</taxon>
        <taxon>Anopheles</taxon>
    </lineage>
</organism>
<dbReference type="AlphaFoldDB" id="A0A182XSA5"/>